<gene>
    <name evidence="2" type="ORF">HMPREF9420_0859</name>
</gene>
<evidence type="ECO:0000313" key="2">
    <source>
        <dbReference type="EMBL" id="EFV04982.1"/>
    </source>
</evidence>
<keyword evidence="1" id="KW-0472">Membrane</keyword>
<dbReference type="EMBL" id="AEQO01000099">
    <property type="protein sequence ID" value="EFV04982.1"/>
    <property type="molecule type" value="Genomic_DNA"/>
</dbReference>
<evidence type="ECO:0000256" key="1">
    <source>
        <dbReference type="SAM" id="Phobius"/>
    </source>
</evidence>
<keyword evidence="3" id="KW-1185">Reference proteome</keyword>
<name>E6MMZ1_9BACT</name>
<evidence type="ECO:0000313" key="3">
    <source>
        <dbReference type="Proteomes" id="UP000003874"/>
    </source>
</evidence>
<comment type="caution">
    <text evidence="2">The sequence shown here is derived from an EMBL/GenBank/DDBJ whole genome shotgun (WGS) entry which is preliminary data.</text>
</comment>
<keyword evidence="1" id="KW-1133">Transmembrane helix</keyword>
<reference evidence="2 3" key="1">
    <citation type="submission" date="2010-12" db="EMBL/GenBank/DDBJ databases">
        <authorList>
            <person name="Muzny D."/>
            <person name="Qin X."/>
            <person name="Deng J."/>
            <person name="Jiang H."/>
            <person name="Liu Y."/>
            <person name="Qu J."/>
            <person name="Song X.-Z."/>
            <person name="Zhang L."/>
            <person name="Thornton R."/>
            <person name="Coyle M."/>
            <person name="Francisco L."/>
            <person name="Jackson L."/>
            <person name="Javaid M."/>
            <person name="Korchina V."/>
            <person name="Kovar C."/>
            <person name="Mata R."/>
            <person name="Mathew T."/>
            <person name="Ngo R."/>
            <person name="Nguyen L."/>
            <person name="Nguyen N."/>
            <person name="Okwuonu G."/>
            <person name="Ongeri F."/>
            <person name="Pham C."/>
            <person name="Simmons D."/>
            <person name="Wilczek-Boney K."/>
            <person name="Hale W."/>
            <person name="Jakkamsetti A."/>
            <person name="Pham P."/>
            <person name="Ruth R."/>
            <person name="San Lucas F."/>
            <person name="Warren J."/>
            <person name="Zhang J."/>
            <person name="Zhao Z."/>
            <person name="Zhou C."/>
            <person name="Zhu D."/>
            <person name="Lee S."/>
            <person name="Bess C."/>
            <person name="Blankenburg K."/>
            <person name="Forbes L."/>
            <person name="Fu Q."/>
            <person name="Gubbala S."/>
            <person name="Hirani K."/>
            <person name="Jayaseelan J.C."/>
            <person name="Lara F."/>
            <person name="Munidasa M."/>
            <person name="Palculict T."/>
            <person name="Patil S."/>
            <person name="Pu L.-L."/>
            <person name="Saada N."/>
            <person name="Tang L."/>
            <person name="Weissenberger G."/>
            <person name="Zhu Y."/>
            <person name="Hemphill L."/>
            <person name="Shang Y."/>
            <person name="Youmans B."/>
            <person name="Ayvaz T."/>
            <person name="Ross M."/>
            <person name="Santibanez J."/>
            <person name="Aqrawi P."/>
            <person name="Gross S."/>
            <person name="Joshi V."/>
            <person name="Fowler G."/>
            <person name="Nazareth L."/>
            <person name="Reid J."/>
            <person name="Worley K."/>
            <person name="Petrosino J."/>
            <person name="Highlander S."/>
            <person name="Gibbs R."/>
        </authorList>
    </citation>
    <scope>NUCLEOTIDE SEQUENCE [LARGE SCALE GENOMIC DNA]</scope>
    <source>
        <strain evidence="2 3">DSM 15606</strain>
    </source>
</reference>
<dbReference type="HOGENOM" id="CLU_3237811_0_0_10"/>
<sequence length="43" mass="5200">MLIINTWLYALLPLILMYKMMVIVVQYDWFLACECRLFVNLSD</sequence>
<dbReference type="AlphaFoldDB" id="E6MMZ1"/>
<feature type="transmembrane region" description="Helical" evidence="1">
    <location>
        <begin position="6"/>
        <end position="27"/>
    </location>
</feature>
<protein>
    <submittedName>
        <fullName evidence="2">Uncharacterized protein</fullName>
    </submittedName>
</protein>
<dbReference type="Proteomes" id="UP000003874">
    <property type="component" value="Unassembled WGS sequence"/>
</dbReference>
<keyword evidence="1" id="KW-0812">Transmembrane</keyword>
<accession>E6MMZ1</accession>
<organism evidence="2 3">
    <name type="scientific">Segatella salivae DSM 15606</name>
    <dbReference type="NCBI Taxonomy" id="888832"/>
    <lineage>
        <taxon>Bacteria</taxon>
        <taxon>Pseudomonadati</taxon>
        <taxon>Bacteroidota</taxon>
        <taxon>Bacteroidia</taxon>
        <taxon>Bacteroidales</taxon>
        <taxon>Prevotellaceae</taxon>
        <taxon>Segatella</taxon>
    </lineage>
</organism>
<proteinExistence type="predicted"/>